<keyword evidence="2" id="KW-1185">Reference proteome</keyword>
<sequence>MNSEECILEKNFSKYNTRWEVNYKEFLDLIEGKSNIKEDYEKINIVKGE</sequence>
<evidence type="ECO:0000313" key="2">
    <source>
        <dbReference type="Proteomes" id="UP000253099"/>
    </source>
</evidence>
<comment type="caution">
    <text evidence="1">The sequence shown here is derived from an EMBL/GenBank/DDBJ whole genome shotgun (WGS) entry which is preliminary data.</text>
</comment>
<dbReference type="AlphaFoldDB" id="A0A366MFX0"/>
<reference evidence="1 2" key="1">
    <citation type="submission" date="2018-06" db="EMBL/GenBank/DDBJ databases">
        <title>Genomic insight into two independent archaeal endosymbiosis events.</title>
        <authorList>
            <person name="Lind A.E."/>
            <person name="Lewis W.H."/>
            <person name="Spang A."/>
            <person name="Guy L."/>
            <person name="Embley M.T."/>
            <person name="Ettema T.J.G."/>
        </authorList>
    </citation>
    <scope>NUCLEOTIDE SEQUENCE [LARGE SCALE GENOMIC DNA]</scope>
    <source>
        <strain evidence="1">NOE</strain>
    </source>
</reference>
<organism evidence="1 2">
    <name type="scientific">Candidatus Methanobinarius endosymbioticus</name>
    <dbReference type="NCBI Taxonomy" id="2006182"/>
    <lineage>
        <taxon>Archaea</taxon>
        <taxon>Methanobacteriati</taxon>
        <taxon>Methanobacteriota</taxon>
        <taxon>Methanomada group</taxon>
        <taxon>Methanobacteria</taxon>
        <taxon>Methanobacteriales</taxon>
        <taxon>Methanobacteriaceae</taxon>
        <taxon>Candidatus Methanobinarius</taxon>
    </lineage>
</organism>
<protein>
    <submittedName>
        <fullName evidence="1">Uncharacterized protein</fullName>
    </submittedName>
</protein>
<evidence type="ECO:0000313" key="1">
    <source>
        <dbReference type="EMBL" id="RBQ24494.1"/>
    </source>
</evidence>
<gene>
    <name evidence="1" type="ORF">ALNOE001_01490</name>
</gene>
<dbReference type="EMBL" id="NIZT01000003">
    <property type="protein sequence ID" value="RBQ24494.1"/>
    <property type="molecule type" value="Genomic_DNA"/>
</dbReference>
<proteinExistence type="predicted"/>
<dbReference type="Proteomes" id="UP000253099">
    <property type="component" value="Unassembled WGS sequence"/>
</dbReference>
<accession>A0A366MFX0</accession>
<name>A0A366MFX0_9EURY</name>